<protein>
    <submittedName>
        <fullName evidence="2">Uncharacterized protein</fullName>
    </submittedName>
</protein>
<dbReference type="EMBL" id="PCHA01000037">
    <property type="protein sequence ID" value="PKU93159.1"/>
    <property type="molecule type" value="Genomic_DNA"/>
</dbReference>
<comment type="caution">
    <text evidence="2">The sequence shown here is derived from an EMBL/GenBank/DDBJ whole genome shotgun (WGS) entry which is preliminary data.</text>
</comment>
<evidence type="ECO:0000256" key="1">
    <source>
        <dbReference type="SAM" id="Phobius"/>
    </source>
</evidence>
<name>A0A2N3QNA8_9BIFI</name>
<organism evidence="2 3">
    <name type="scientific">Bifidobacterium pseudolongum subsp. globosum</name>
    <dbReference type="NCBI Taxonomy" id="1690"/>
    <lineage>
        <taxon>Bacteria</taxon>
        <taxon>Bacillati</taxon>
        <taxon>Actinomycetota</taxon>
        <taxon>Actinomycetes</taxon>
        <taxon>Bifidobacteriales</taxon>
        <taxon>Bifidobacteriaceae</taxon>
        <taxon>Bifidobacterium</taxon>
    </lineage>
</organism>
<dbReference type="Proteomes" id="UP000233722">
    <property type="component" value="Unassembled WGS sequence"/>
</dbReference>
<evidence type="ECO:0000313" key="2">
    <source>
        <dbReference type="EMBL" id="PKU93159.1"/>
    </source>
</evidence>
<evidence type="ECO:0000313" key="3">
    <source>
        <dbReference type="Proteomes" id="UP000233722"/>
    </source>
</evidence>
<feature type="transmembrane region" description="Helical" evidence="1">
    <location>
        <begin position="12"/>
        <end position="40"/>
    </location>
</feature>
<feature type="transmembrane region" description="Helical" evidence="1">
    <location>
        <begin position="140"/>
        <end position="159"/>
    </location>
</feature>
<accession>A0A2N3QNA8</accession>
<dbReference type="AlphaFoldDB" id="A0A2N3QNA8"/>
<dbReference type="RefSeq" id="WP_101431077.1">
    <property type="nucleotide sequence ID" value="NZ_PCHA01000037.1"/>
</dbReference>
<proteinExistence type="predicted"/>
<sequence>MKLLRQIGEIVILLIVIVAIGGFVLFAIAGVGAITGIQFIGNILMPTDENGRYLCAGLNAWDEGVCDTSQNTFGLNGINGMFAGAGFLLALAVIAGIVALGLGNYTGRKTNAKHPILLTIIEAPLIIAPTVWIVSTYRHAWPMIVLSIIICLFGIIYTYGANSDPAMSRAQREDMRKHNGMLNGGISGLVDAEMSRREQVDPWVPLSYVQTITNMRND</sequence>
<gene>
    <name evidence="2" type="ORF">CQR45_1689</name>
</gene>
<keyword evidence="1" id="KW-0472">Membrane</keyword>
<keyword evidence="1" id="KW-0812">Transmembrane</keyword>
<reference evidence="2 3" key="1">
    <citation type="submission" date="2017-10" db="EMBL/GenBank/DDBJ databases">
        <title>Bifidobacterium genomics.</title>
        <authorList>
            <person name="Lugli G.A."/>
            <person name="Milani C."/>
            <person name="Mancabelli L."/>
        </authorList>
    </citation>
    <scope>NUCLEOTIDE SEQUENCE [LARGE SCALE GENOMIC DNA]</scope>
    <source>
        <strain evidence="2 3">1747B</strain>
    </source>
</reference>
<feature type="transmembrane region" description="Helical" evidence="1">
    <location>
        <begin position="115"/>
        <end position="134"/>
    </location>
</feature>
<feature type="transmembrane region" description="Helical" evidence="1">
    <location>
        <begin position="81"/>
        <end position="103"/>
    </location>
</feature>
<keyword evidence="1" id="KW-1133">Transmembrane helix</keyword>